<dbReference type="AlphaFoldDB" id="A0A5E4Q7N1"/>
<evidence type="ECO:0000313" key="2">
    <source>
        <dbReference type="Proteomes" id="UP000324832"/>
    </source>
</evidence>
<protein>
    <submittedName>
        <fullName evidence="1">Uncharacterized protein</fullName>
    </submittedName>
</protein>
<evidence type="ECO:0000313" key="1">
    <source>
        <dbReference type="EMBL" id="VVC93321.1"/>
    </source>
</evidence>
<gene>
    <name evidence="1" type="ORF">LSINAPIS_LOCUS5539</name>
</gene>
<reference evidence="1 2" key="1">
    <citation type="submission" date="2017-07" db="EMBL/GenBank/DDBJ databases">
        <authorList>
            <person name="Talla V."/>
            <person name="Backstrom N."/>
        </authorList>
    </citation>
    <scope>NUCLEOTIDE SEQUENCE [LARGE SCALE GENOMIC DNA]</scope>
</reference>
<sequence length="127" mass="14538">MSASYYEDLETDTKIYAIQNTLQSRVTTIENISSLNNHGNGEGKNYVQESDISYLISDTIHTSVLSFRIWCPAMRYSSLLSNTYGGSNYYRIQLVTKMGHNDRSINIVLITFVFWFFNEGLSDLVPE</sequence>
<organism evidence="1 2">
    <name type="scientific">Leptidea sinapis</name>
    <dbReference type="NCBI Taxonomy" id="189913"/>
    <lineage>
        <taxon>Eukaryota</taxon>
        <taxon>Metazoa</taxon>
        <taxon>Ecdysozoa</taxon>
        <taxon>Arthropoda</taxon>
        <taxon>Hexapoda</taxon>
        <taxon>Insecta</taxon>
        <taxon>Pterygota</taxon>
        <taxon>Neoptera</taxon>
        <taxon>Endopterygota</taxon>
        <taxon>Lepidoptera</taxon>
        <taxon>Glossata</taxon>
        <taxon>Ditrysia</taxon>
        <taxon>Papilionoidea</taxon>
        <taxon>Pieridae</taxon>
        <taxon>Dismorphiinae</taxon>
        <taxon>Leptidea</taxon>
    </lineage>
</organism>
<dbReference type="EMBL" id="FZQP02001593">
    <property type="protein sequence ID" value="VVC93321.1"/>
    <property type="molecule type" value="Genomic_DNA"/>
</dbReference>
<keyword evidence="2" id="KW-1185">Reference proteome</keyword>
<dbReference type="Proteomes" id="UP000324832">
    <property type="component" value="Unassembled WGS sequence"/>
</dbReference>
<proteinExistence type="predicted"/>
<accession>A0A5E4Q7N1</accession>
<name>A0A5E4Q7N1_9NEOP</name>